<dbReference type="RefSeq" id="XP_040687148.1">
    <property type="nucleotide sequence ID" value="XM_040839154.1"/>
</dbReference>
<dbReference type="AlphaFoldDB" id="A0A1L9REW5"/>
<accession>A0A1L9REW5</accession>
<keyword evidence="2" id="KW-1185">Reference proteome</keyword>
<dbReference type="EMBL" id="KV878214">
    <property type="protein sequence ID" value="OJJ33471.1"/>
    <property type="molecule type" value="Genomic_DNA"/>
</dbReference>
<dbReference type="VEuPathDB" id="FungiDB:ASPWEDRAFT_71001"/>
<gene>
    <name evidence="1" type="ORF">ASPWEDRAFT_71001</name>
</gene>
<dbReference type="STRING" id="1073089.A0A1L9REW5"/>
<sequence>MKAIPYWMSRLCLLPAKSLDATVGKSRLRRQARTKRLQREHLLVSITTLYRKVKQIPCPTLSDDDISKLELEIKELDLTDGGQTTWLPFFQPFSREDLQKYPISEDEVTQSWLLAQNGGWHGSPAVRRDQTSLGDLEVLWRPLTNGDIERFEPWMFKPFYWNMIFSERNPRFCPESSWEARGKDTAPHLVFTLKTELVNEEKLLRSEVLAILVAIETRLTSEIFKDHLIIPIMIISFMGQHGRIIQAYHDGNNLALRKSKLFEFFNAETSPIDLFSRFTISKRVGNTGELPEIVKKEQS</sequence>
<evidence type="ECO:0000313" key="1">
    <source>
        <dbReference type="EMBL" id="OJJ33471.1"/>
    </source>
</evidence>
<dbReference type="OrthoDB" id="4177740at2759"/>
<name>A0A1L9REW5_ASPWE</name>
<organism evidence="1 2">
    <name type="scientific">Aspergillus wentii DTO 134E9</name>
    <dbReference type="NCBI Taxonomy" id="1073089"/>
    <lineage>
        <taxon>Eukaryota</taxon>
        <taxon>Fungi</taxon>
        <taxon>Dikarya</taxon>
        <taxon>Ascomycota</taxon>
        <taxon>Pezizomycotina</taxon>
        <taxon>Eurotiomycetes</taxon>
        <taxon>Eurotiomycetidae</taxon>
        <taxon>Eurotiales</taxon>
        <taxon>Aspergillaceae</taxon>
        <taxon>Aspergillus</taxon>
        <taxon>Aspergillus subgen. Cremei</taxon>
    </lineage>
</organism>
<protein>
    <submittedName>
        <fullName evidence="1">Uncharacterized protein</fullName>
    </submittedName>
</protein>
<proteinExistence type="predicted"/>
<dbReference type="GeneID" id="63755002"/>
<dbReference type="Proteomes" id="UP000184383">
    <property type="component" value="Unassembled WGS sequence"/>
</dbReference>
<reference evidence="2" key="1">
    <citation type="journal article" date="2017" name="Genome Biol.">
        <title>Comparative genomics reveals high biological diversity and specific adaptations in the industrially and medically important fungal genus Aspergillus.</title>
        <authorList>
            <person name="de Vries R.P."/>
            <person name="Riley R."/>
            <person name="Wiebenga A."/>
            <person name="Aguilar-Osorio G."/>
            <person name="Amillis S."/>
            <person name="Uchima C.A."/>
            <person name="Anderluh G."/>
            <person name="Asadollahi M."/>
            <person name="Askin M."/>
            <person name="Barry K."/>
            <person name="Battaglia E."/>
            <person name="Bayram O."/>
            <person name="Benocci T."/>
            <person name="Braus-Stromeyer S.A."/>
            <person name="Caldana C."/>
            <person name="Canovas D."/>
            <person name="Cerqueira G.C."/>
            <person name="Chen F."/>
            <person name="Chen W."/>
            <person name="Choi C."/>
            <person name="Clum A."/>
            <person name="Dos Santos R.A."/>
            <person name="Damasio A.R."/>
            <person name="Diallinas G."/>
            <person name="Emri T."/>
            <person name="Fekete E."/>
            <person name="Flipphi M."/>
            <person name="Freyberg S."/>
            <person name="Gallo A."/>
            <person name="Gournas C."/>
            <person name="Habgood R."/>
            <person name="Hainaut M."/>
            <person name="Harispe M.L."/>
            <person name="Henrissat B."/>
            <person name="Hilden K.S."/>
            <person name="Hope R."/>
            <person name="Hossain A."/>
            <person name="Karabika E."/>
            <person name="Karaffa L."/>
            <person name="Karanyi Z."/>
            <person name="Krasevec N."/>
            <person name="Kuo A."/>
            <person name="Kusch H."/>
            <person name="LaButti K."/>
            <person name="Lagendijk E.L."/>
            <person name="Lapidus A."/>
            <person name="Levasseur A."/>
            <person name="Lindquist E."/>
            <person name="Lipzen A."/>
            <person name="Logrieco A.F."/>
            <person name="MacCabe A."/>
            <person name="Maekelae M.R."/>
            <person name="Malavazi I."/>
            <person name="Melin P."/>
            <person name="Meyer V."/>
            <person name="Mielnichuk N."/>
            <person name="Miskei M."/>
            <person name="Molnar A.P."/>
            <person name="Mule G."/>
            <person name="Ngan C.Y."/>
            <person name="Orejas M."/>
            <person name="Orosz E."/>
            <person name="Ouedraogo J.P."/>
            <person name="Overkamp K.M."/>
            <person name="Park H.-S."/>
            <person name="Perrone G."/>
            <person name="Piumi F."/>
            <person name="Punt P.J."/>
            <person name="Ram A.F."/>
            <person name="Ramon A."/>
            <person name="Rauscher S."/>
            <person name="Record E."/>
            <person name="Riano-Pachon D.M."/>
            <person name="Robert V."/>
            <person name="Roehrig J."/>
            <person name="Ruller R."/>
            <person name="Salamov A."/>
            <person name="Salih N.S."/>
            <person name="Samson R.A."/>
            <person name="Sandor E."/>
            <person name="Sanguinetti M."/>
            <person name="Schuetze T."/>
            <person name="Sepcic K."/>
            <person name="Shelest E."/>
            <person name="Sherlock G."/>
            <person name="Sophianopoulou V."/>
            <person name="Squina F.M."/>
            <person name="Sun H."/>
            <person name="Susca A."/>
            <person name="Todd R.B."/>
            <person name="Tsang A."/>
            <person name="Unkles S.E."/>
            <person name="van de Wiele N."/>
            <person name="van Rossen-Uffink D."/>
            <person name="Oliveira J.V."/>
            <person name="Vesth T.C."/>
            <person name="Visser J."/>
            <person name="Yu J.-H."/>
            <person name="Zhou M."/>
            <person name="Andersen M.R."/>
            <person name="Archer D.B."/>
            <person name="Baker S.E."/>
            <person name="Benoit I."/>
            <person name="Brakhage A.A."/>
            <person name="Braus G.H."/>
            <person name="Fischer R."/>
            <person name="Frisvad J.C."/>
            <person name="Goldman G.H."/>
            <person name="Houbraken J."/>
            <person name="Oakley B."/>
            <person name="Pocsi I."/>
            <person name="Scazzocchio C."/>
            <person name="Seiboth B."/>
            <person name="vanKuyk P.A."/>
            <person name="Wortman J."/>
            <person name="Dyer P.S."/>
            <person name="Grigoriev I.V."/>
        </authorList>
    </citation>
    <scope>NUCLEOTIDE SEQUENCE [LARGE SCALE GENOMIC DNA]</scope>
    <source>
        <strain evidence="2">DTO 134E9</strain>
    </source>
</reference>
<evidence type="ECO:0000313" key="2">
    <source>
        <dbReference type="Proteomes" id="UP000184383"/>
    </source>
</evidence>